<keyword evidence="8" id="KW-0333">Golgi apparatus</keyword>
<feature type="transmembrane region" description="Helical" evidence="8">
    <location>
        <begin position="200"/>
        <end position="223"/>
    </location>
</feature>
<comment type="similarity">
    <text evidence="2 8">Belongs to the PGAP3 family.</text>
</comment>
<feature type="transmembrane region" description="Helical" evidence="8">
    <location>
        <begin position="46"/>
        <end position="66"/>
    </location>
</feature>
<evidence type="ECO:0000256" key="3">
    <source>
        <dbReference type="ARBA" id="ARBA00022502"/>
    </source>
</evidence>
<evidence type="ECO:0000256" key="6">
    <source>
        <dbReference type="ARBA" id="ARBA00022989"/>
    </source>
</evidence>
<evidence type="ECO:0000256" key="4">
    <source>
        <dbReference type="ARBA" id="ARBA00022692"/>
    </source>
</evidence>
<evidence type="ECO:0000256" key="1">
    <source>
        <dbReference type="ARBA" id="ARBA00004127"/>
    </source>
</evidence>
<organism evidence="9 10">
    <name type="scientific">Saccoglossus kowalevskii</name>
    <name type="common">Acorn worm</name>
    <dbReference type="NCBI Taxonomy" id="10224"/>
    <lineage>
        <taxon>Eukaryota</taxon>
        <taxon>Metazoa</taxon>
        <taxon>Hemichordata</taxon>
        <taxon>Enteropneusta</taxon>
        <taxon>Harrimaniidae</taxon>
        <taxon>Saccoglossus</taxon>
    </lineage>
</organism>
<dbReference type="Pfam" id="PF04080">
    <property type="entry name" value="Per1"/>
    <property type="match status" value="1"/>
</dbReference>
<gene>
    <name evidence="10" type="primary">LOC102808154</name>
</gene>
<proteinExistence type="inferred from homology"/>
<dbReference type="InterPro" id="IPR007217">
    <property type="entry name" value="Per1-like"/>
</dbReference>
<sequence>MDWPFIRILGIQEPASTVFSIFNGLVHIIGIIEFRKRLPIGAPMYWVWHTFAAVGVHAWFWSSVFHTRDVLLTERMDYFSAAALLLMTIYALGIRSLCYHKSTCRREVAIGFAILLLILFSLHVSYLTFVTFDYGYNMKASVIAGLVNSFWMIKWASSNWDLHGGIKKALVATVSVNVLCTLELLDFSPFFWIFDAHAVWHLSTVLPAIWLYSYIIEDSLYLYKTKHRFKKLE</sequence>
<dbReference type="Proteomes" id="UP000694865">
    <property type="component" value="Unplaced"/>
</dbReference>
<dbReference type="RefSeq" id="XP_006822127.1">
    <property type="nucleotide sequence ID" value="XM_006822064.1"/>
</dbReference>
<feature type="transmembrane region" description="Helical" evidence="8">
    <location>
        <begin position="15"/>
        <end position="34"/>
    </location>
</feature>
<comment type="subcellular location">
    <subcellularLocation>
        <location evidence="1">Endomembrane system</location>
        <topology evidence="1">Multi-pass membrane protein</topology>
    </subcellularLocation>
    <subcellularLocation>
        <location evidence="8">Golgi apparatus membrane</location>
        <topology evidence="8">Multi-pass membrane protein</topology>
    </subcellularLocation>
</comment>
<evidence type="ECO:0000256" key="5">
    <source>
        <dbReference type="ARBA" id="ARBA00022729"/>
    </source>
</evidence>
<keyword evidence="5" id="KW-0732">Signal</keyword>
<reference evidence="10" key="1">
    <citation type="submission" date="2025-08" db="UniProtKB">
        <authorList>
            <consortium name="RefSeq"/>
        </authorList>
    </citation>
    <scope>IDENTIFICATION</scope>
    <source>
        <tissue evidence="10">Testes</tissue>
    </source>
</reference>
<evidence type="ECO:0000256" key="7">
    <source>
        <dbReference type="ARBA" id="ARBA00023136"/>
    </source>
</evidence>
<evidence type="ECO:0000256" key="8">
    <source>
        <dbReference type="RuleBase" id="RU365066"/>
    </source>
</evidence>
<comment type="caution">
    <text evidence="8">Lacks conserved residue(s) required for the propagation of feature annotation.</text>
</comment>
<dbReference type="PANTHER" id="PTHR13148">
    <property type="entry name" value="PER1-RELATED"/>
    <property type="match status" value="1"/>
</dbReference>
<dbReference type="PANTHER" id="PTHR13148:SF0">
    <property type="entry name" value="POST-GPI ATTACHMENT TO PROTEINS FACTOR 3"/>
    <property type="match status" value="1"/>
</dbReference>
<evidence type="ECO:0000313" key="9">
    <source>
        <dbReference type="Proteomes" id="UP000694865"/>
    </source>
</evidence>
<keyword evidence="3 8" id="KW-0337">GPI-anchor biosynthesis</keyword>
<evidence type="ECO:0000256" key="2">
    <source>
        <dbReference type="ARBA" id="ARBA00006387"/>
    </source>
</evidence>
<accession>A0ABM0MQ36</accession>
<keyword evidence="9" id="KW-1185">Reference proteome</keyword>
<protein>
    <recommendedName>
        <fullName evidence="8">Post-GPI attachment to proteins factor 3</fullName>
    </recommendedName>
</protein>
<keyword evidence="7 8" id="KW-0472">Membrane</keyword>
<name>A0ABM0MQ36_SACKO</name>
<keyword evidence="6 8" id="KW-1133">Transmembrane helix</keyword>
<feature type="transmembrane region" description="Helical" evidence="8">
    <location>
        <begin position="110"/>
        <end position="132"/>
    </location>
</feature>
<dbReference type="GeneID" id="102808154"/>
<feature type="transmembrane region" description="Helical" evidence="8">
    <location>
        <begin position="78"/>
        <end position="98"/>
    </location>
</feature>
<evidence type="ECO:0000313" key="10">
    <source>
        <dbReference type="RefSeq" id="XP_006822127.1"/>
    </source>
</evidence>
<keyword evidence="4 8" id="KW-0812">Transmembrane</keyword>
<comment type="function">
    <text evidence="8">Involved in the lipid remodeling steps of GPI-anchor maturation.</text>
</comment>